<feature type="non-terminal residue" evidence="1">
    <location>
        <position position="1"/>
    </location>
</feature>
<accession>A0A722Q3V5</accession>
<gene>
    <name evidence="1" type="ORF">G1395_26360</name>
</gene>
<reference evidence="1" key="1">
    <citation type="journal article" date="2018" name="Genome Biol.">
        <title>SKESA: strategic k-mer extension for scrupulous assemblies.</title>
        <authorList>
            <person name="Souvorov A."/>
            <person name="Agarwala R."/>
            <person name="Lipman D.J."/>
        </authorList>
    </citation>
    <scope>NUCLEOTIDE SEQUENCE</scope>
    <source>
        <strain evidence="1">R14.0911</strain>
    </source>
</reference>
<reference evidence="1" key="2">
    <citation type="submission" date="2019-01" db="EMBL/GenBank/DDBJ databases">
        <authorList>
            <consortium name="NCBI Pathogen Detection Project"/>
        </authorList>
    </citation>
    <scope>NUCLEOTIDE SEQUENCE</scope>
    <source>
        <strain evidence="1">R14.0911</strain>
    </source>
</reference>
<name>A0A722Q3V5_SALER</name>
<evidence type="ECO:0000313" key="1">
    <source>
        <dbReference type="EMBL" id="HAD9144818.1"/>
    </source>
</evidence>
<dbReference type="EMBL" id="DAAQFW010000060">
    <property type="protein sequence ID" value="HAD9144818.1"/>
    <property type="molecule type" value="Genomic_DNA"/>
</dbReference>
<dbReference type="AlphaFoldDB" id="A0A722Q3V5"/>
<proteinExistence type="predicted"/>
<sequence>PCANDVRIELNFLLIDIFRQR</sequence>
<organism evidence="1">
    <name type="scientific">Salmonella enterica</name>
    <name type="common">Salmonella choleraesuis</name>
    <dbReference type="NCBI Taxonomy" id="28901"/>
    <lineage>
        <taxon>Bacteria</taxon>
        <taxon>Pseudomonadati</taxon>
        <taxon>Pseudomonadota</taxon>
        <taxon>Gammaproteobacteria</taxon>
        <taxon>Enterobacterales</taxon>
        <taxon>Enterobacteriaceae</taxon>
        <taxon>Salmonella</taxon>
    </lineage>
</organism>
<protein>
    <submittedName>
        <fullName evidence="1">Transposase</fullName>
    </submittedName>
</protein>
<comment type="caution">
    <text evidence="1">The sequence shown here is derived from an EMBL/GenBank/DDBJ whole genome shotgun (WGS) entry which is preliminary data.</text>
</comment>